<keyword evidence="3 6" id="KW-0812">Transmembrane</keyword>
<dbReference type="GO" id="GO:0005886">
    <property type="term" value="C:plasma membrane"/>
    <property type="evidence" value="ECO:0007669"/>
    <property type="project" value="UniProtKB-SubCell"/>
</dbReference>
<dbReference type="PANTHER" id="PTHR30250">
    <property type="entry name" value="PST FAMILY PREDICTED COLANIC ACID TRANSPORTER"/>
    <property type="match status" value="1"/>
</dbReference>
<reference evidence="7 8" key="1">
    <citation type="submission" date="2013-09" db="EMBL/GenBank/DDBJ databases">
        <authorList>
            <person name="Zeng Z."/>
            <person name="Chen C."/>
        </authorList>
    </citation>
    <scope>NUCLEOTIDE SEQUENCE [LARGE SCALE GENOMIC DNA]</scope>
    <source>
        <strain evidence="7 8">F44-8</strain>
    </source>
</reference>
<dbReference type="PANTHER" id="PTHR30250:SF30">
    <property type="entry name" value="LIPID III FLIPPASE"/>
    <property type="match status" value="1"/>
</dbReference>
<dbReference type="RefSeq" id="WP_035132619.1">
    <property type="nucleotide sequence ID" value="NZ_JRLV01000006.1"/>
</dbReference>
<dbReference type="GO" id="GO:0009246">
    <property type="term" value="P:enterobacterial common antigen biosynthetic process"/>
    <property type="evidence" value="ECO:0007669"/>
    <property type="project" value="InterPro"/>
</dbReference>
<accession>A0A0A2M132</accession>
<feature type="transmembrane region" description="Helical" evidence="6">
    <location>
        <begin position="343"/>
        <end position="364"/>
    </location>
</feature>
<proteinExistence type="predicted"/>
<feature type="transmembrane region" description="Helical" evidence="6">
    <location>
        <begin position="371"/>
        <end position="391"/>
    </location>
</feature>
<keyword evidence="8" id="KW-1185">Reference proteome</keyword>
<feature type="transmembrane region" description="Helical" evidence="6">
    <location>
        <begin position="226"/>
        <end position="249"/>
    </location>
</feature>
<feature type="transmembrane region" description="Helical" evidence="6">
    <location>
        <begin position="308"/>
        <end position="331"/>
    </location>
</feature>
<dbReference type="EMBL" id="JRLV01000006">
    <property type="protein sequence ID" value="KGO82050.1"/>
    <property type="molecule type" value="Genomic_DNA"/>
</dbReference>
<keyword evidence="5 6" id="KW-0472">Membrane</keyword>
<keyword evidence="4 6" id="KW-1133">Transmembrane helix</keyword>
<dbReference type="Proteomes" id="UP000030129">
    <property type="component" value="Unassembled WGS sequence"/>
</dbReference>
<comment type="caution">
    <text evidence="7">The sequence shown here is derived from an EMBL/GenBank/DDBJ whole genome shotgun (WGS) entry which is preliminary data.</text>
</comment>
<dbReference type="STRING" id="1406840.Q763_07250"/>
<feature type="transmembrane region" description="Helical" evidence="6">
    <location>
        <begin position="126"/>
        <end position="148"/>
    </location>
</feature>
<evidence type="ECO:0000256" key="5">
    <source>
        <dbReference type="ARBA" id="ARBA00023136"/>
    </source>
</evidence>
<name>A0A0A2M132_9FLAO</name>
<organism evidence="7 8">
    <name type="scientific">Flavobacterium beibuense F44-8</name>
    <dbReference type="NCBI Taxonomy" id="1406840"/>
    <lineage>
        <taxon>Bacteria</taxon>
        <taxon>Pseudomonadati</taxon>
        <taxon>Bacteroidota</taxon>
        <taxon>Flavobacteriia</taxon>
        <taxon>Flavobacteriales</taxon>
        <taxon>Flavobacteriaceae</taxon>
        <taxon>Flavobacterium</taxon>
    </lineage>
</organism>
<evidence type="ECO:0000256" key="6">
    <source>
        <dbReference type="SAM" id="Phobius"/>
    </source>
</evidence>
<evidence type="ECO:0000256" key="3">
    <source>
        <dbReference type="ARBA" id="ARBA00022692"/>
    </source>
</evidence>
<evidence type="ECO:0000313" key="8">
    <source>
        <dbReference type="Proteomes" id="UP000030129"/>
    </source>
</evidence>
<dbReference type="Pfam" id="PF01943">
    <property type="entry name" value="Polysacc_synt"/>
    <property type="match status" value="1"/>
</dbReference>
<dbReference type="CDD" id="cd13125">
    <property type="entry name" value="MATE_like_10"/>
    <property type="match status" value="1"/>
</dbReference>
<dbReference type="AlphaFoldDB" id="A0A0A2M132"/>
<evidence type="ECO:0000256" key="4">
    <source>
        <dbReference type="ARBA" id="ARBA00022989"/>
    </source>
</evidence>
<evidence type="ECO:0000256" key="2">
    <source>
        <dbReference type="ARBA" id="ARBA00022475"/>
    </source>
</evidence>
<dbReference type="InterPro" id="IPR050833">
    <property type="entry name" value="Poly_Biosynth_Transport"/>
</dbReference>
<feature type="transmembrane region" description="Helical" evidence="6">
    <location>
        <begin position="397"/>
        <end position="418"/>
    </location>
</feature>
<gene>
    <name evidence="7" type="ORF">Q763_07250</name>
</gene>
<feature type="transmembrane region" description="Helical" evidence="6">
    <location>
        <begin position="88"/>
        <end position="114"/>
    </location>
</feature>
<comment type="subcellular location">
    <subcellularLocation>
        <location evidence="1">Cell membrane</location>
        <topology evidence="1">Multi-pass membrane protein</topology>
    </subcellularLocation>
</comment>
<dbReference type="InterPro" id="IPR002797">
    <property type="entry name" value="Polysacc_synth"/>
</dbReference>
<dbReference type="InterPro" id="IPR044550">
    <property type="entry name" value="WzxE"/>
</dbReference>
<feature type="transmembrane region" description="Helical" evidence="6">
    <location>
        <begin position="183"/>
        <end position="203"/>
    </location>
</feature>
<evidence type="ECO:0000313" key="7">
    <source>
        <dbReference type="EMBL" id="KGO82050.1"/>
    </source>
</evidence>
<evidence type="ECO:0000256" key="1">
    <source>
        <dbReference type="ARBA" id="ARBA00004651"/>
    </source>
</evidence>
<sequence length="425" mass="48318">MKRIKKIFESSLFKVFSLNSVSVVIRVLGGLITSKIIAKFLGPSGLALIGNQRNFLSITDSVSTLGFQNGIIKYVAEFEKNETKLNEVLSTLFFSILGLVLILGTVLFFSADYFSLFFLKNPEHQWVFKVLAFALPWYAGNIIITSVLNGLSKYKQVIKVNIAGNITGVLLSAFLTWQYSIEGALLAITLTPAIMFIFSFLMLKKQLPGFGYIDFSFFNPGVLKNFFSYSLMALVTVVMGALVSLYIRNSIIFQYGENEAGYWEAVNRISTYYLMFVSTLLTVYFFPKLSKAVTNKETQKVFFSYYKTVMPLFGLALIFIFLIKRFIITILLSDEFLPMSELFVWQLTGDFLKACSLILGYEFFAKKMTKAFIITELLSFAILYITATFFIKGFGAQGAVMAHTFTYVIYLLILTFFFRKKIFIY</sequence>
<keyword evidence="2" id="KW-1003">Cell membrane</keyword>
<feature type="transmembrane region" description="Helical" evidence="6">
    <location>
        <begin position="269"/>
        <end position="287"/>
    </location>
</feature>
<dbReference type="eggNOG" id="COG2244">
    <property type="taxonomic scope" value="Bacteria"/>
</dbReference>
<feature type="transmembrane region" description="Helical" evidence="6">
    <location>
        <begin position="160"/>
        <end position="177"/>
    </location>
</feature>
<protein>
    <submittedName>
        <fullName evidence="7">Lipopolysaccharide biosynthesis protein</fullName>
    </submittedName>
</protein>